<dbReference type="Proteomes" id="UP000320475">
    <property type="component" value="Unassembled WGS sequence"/>
</dbReference>
<organism evidence="3 4">
    <name type="scientific">Synchytrium endobioticum</name>
    <dbReference type="NCBI Taxonomy" id="286115"/>
    <lineage>
        <taxon>Eukaryota</taxon>
        <taxon>Fungi</taxon>
        <taxon>Fungi incertae sedis</taxon>
        <taxon>Chytridiomycota</taxon>
        <taxon>Chytridiomycota incertae sedis</taxon>
        <taxon>Chytridiomycetes</taxon>
        <taxon>Synchytriales</taxon>
        <taxon>Synchytriaceae</taxon>
        <taxon>Synchytrium</taxon>
    </lineage>
</organism>
<reference evidence="3 4" key="1">
    <citation type="journal article" date="2019" name="Sci. Rep.">
        <title>Comparative genomics of chytrid fungi reveal insights into the obligate biotrophic and pathogenic lifestyle of Synchytrium endobioticum.</title>
        <authorList>
            <person name="van de Vossenberg B.T.L.H."/>
            <person name="Warris S."/>
            <person name="Nguyen H.D.T."/>
            <person name="van Gent-Pelzer M.P.E."/>
            <person name="Joly D.L."/>
            <person name="van de Geest H.C."/>
            <person name="Bonants P.J.M."/>
            <person name="Smith D.S."/>
            <person name="Levesque C.A."/>
            <person name="van der Lee T.A.J."/>
        </authorList>
    </citation>
    <scope>NUCLEOTIDE SEQUENCE [LARGE SCALE GENOMIC DNA]</scope>
    <source>
        <strain evidence="3 4">LEV6574</strain>
    </source>
</reference>
<evidence type="ECO:0000313" key="3">
    <source>
        <dbReference type="EMBL" id="TPX43895.1"/>
    </source>
</evidence>
<feature type="signal peptide" evidence="2">
    <location>
        <begin position="1"/>
        <end position="24"/>
    </location>
</feature>
<keyword evidence="2" id="KW-0732">Signal</keyword>
<evidence type="ECO:0000256" key="1">
    <source>
        <dbReference type="SAM" id="MobiDB-lite"/>
    </source>
</evidence>
<dbReference type="AlphaFoldDB" id="A0A507CXP3"/>
<gene>
    <name evidence="3" type="ORF">SeLEV6574_g04825</name>
</gene>
<evidence type="ECO:0000313" key="4">
    <source>
        <dbReference type="Proteomes" id="UP000320475"/>
    </source>
</evidence>
<dbReference type="EMBL" id="QEAM01000205">
    <property type="protein sequence ID" value="TPX43895.1"/>
    <property type="molecule type" value="Genomic_DNA"/>
</dbReference>
<comment type="caution">
    <text evidence="3">The sequence shown here is derived from an EMBL/GenBank/DDBJ whole genome shotgun (WGS) entry which is preliminary data.</text>
</comment>
<feature type="compositionally biased region" description="Basic and acidic residues" evidence="1">
    <location>
        <begin position="492"/>
        <end position="502"/>
    </location>
</feature>
<name>A0A507CXP3_9FUNG</name>
<evidence type="ECO:0000256" key="2">
    <source>
        <dbReference type="SAM" id="SignalP"/>
    </source>
</evidence>
<dbReference type="VEuPathDB" id="FungiDB:SeMB42_g06512"/>
<sequence>MERPINIVLIAILAFLTLAELTFAVSDNMAIERMIHSMIDKCSAVVRKQGTYNESPLFASLANHPTPTSLLDKEIFDIAAKCLPADSPYTIDELFAPPDPGSMDKLRLRLARAYHAYVFETMKSLAMNLQTYIADNAQSNRVLLDGLAHFWDVLQRQLTLAEEYRVQSPQNARQLKLPTYVVGPNDSDRVENIVRQAHCTNTESIAASMQRIDSLRDCLKVEMTEVGERTHRERTFRGVSGRFLGRQSKSRFSALERTRDWTQAWTYEKLNKVPITELRWLPLRVAHERLIIDRALCDMKRLQFYELYYPMKEGTVSIQLREYEVFIRGHAENIRLYEQTLRGGDVAGDAIVAVPHTTNDDIAQKHLQNDLPTGQLPINFNVVERHQDDSDQPAPVMIGGIGGTSDPMVTSTDDIYRPMLDLLGQVREDDSDAPPSGMIDFLGKYDEQALTLSLGTYNPERYEASTSGLEKSFLSLSSVHGHAAESSTHSHNARDKGKRPMHDVGSPPGYAAHHAYGNLGYGYPRKKRGQ</sequence>
<protein>
    <submittedName>
        <fullName evidence="3">Uncharacterized protein</fullName>
    </submittedName>
</protein>
<feature type="region of interest" description="Disordered" evidence="1">
    <location>
        <begin position="480"/>
        <end position="530"/>
    </location>
</feature>
<accession>A0A507CXP3</accession>
<feature type="chain" id="PRO_5021472886" evidence="2">
    <location>
        <begin position="25"/>
        <end position="530"/>
    </location>
</feature>
<proteinExistence type="predicted"/>